<dbReference type="AlphaFoldDB" id="A0A3B0LVE2"/>
<reference evidence="1" key="1">
    <citation type="submission" date="2018-04" db="EMBL/GenBank/DDBJ databases">
        <authorList>
            <person name="Go L.Y."/>
            <person name="Mitchell J.A."/>
        </authorList>
    </citation>
    <scope>NUCLEOTIDE SEQUENCE</scope>
    <source>
        <strain evidence="1">ARTV</strain>
    </source>
</reference>
<evidence type="ECO:0000313" key="1">
    <source>
        <dbReference type="EMBL" id="SSW94512.1"/>
    </source>
</evidence>
<sequence length="63" mass="7091">MTSYVSVLSLNRAAIKALKITNLYSLHRVVYGLFEDVRSSDAKQSSISSGIQWVDKGSDHKYR</sequence>
<dbReference type="EMBL" id="UFQR01000001">
    <property type="protein sequence ID" value="SSW94512.1"/>
    <property type="molecule type" value="Genomic_DNA"/>
</dbReference>
<accession>A0A3B0LVE2</accession>
<proteinExistence type="predicted"/>
<organism evidence="1">
    <name type="scientific">Arsenophonus endosymbiont of Trialeurodes vaporariorum</name>
    <dbReference type="NCBI Taxonomy" id="235567"/>
    <lineage>
        <taxon>Bacteria</taxon>
        <taxon>Pseudomonadati</taxon>
        <taxon>Pseudomonadota</taxon>
        <taxon>Gammaproteobacteria</taxon>
        <taxon>Enterobacterales</taxon>
        <taxon>Morganellaceae</taxon>
        <taxon>Arsenophonus</taxon>
    </lineage>
</organism>
<protein>
    <submittedName>
        <fullName evidence="1">Uncharacterized protein</fullName>
    </submittedName>
</protein>
<name>A0A3B0LVE2_9GAMM</name>
<gene>
    <name evidence="1" type="ORF">ARTV_0027</name>
</gene>